<keyword evidence="4 8" id="KW-1133">Transmembrane helix</keyword>
<dbReference type="CDD" id="cd17319">
    <property type="entry name" value="MFS_ExuT_GudP_like"/>
    <property type="match status" value="1"/>
</dbReference>
<evidence type="ECO:0000256" key="7">
    <source>
        <dbReference type="ARBA" id="ARBA00074139"/>
    </source>
</evidence>
<dbReference type="Proteomes" id="UP000281118">
    <property type="component" value="Unassembled WGS sequence"/>
</dbReference>
<feature type="transmembrane region" description="Helical" evidence="8">
    <location>
        <begin position="260"/>
        <end position="282"/>
    </location>
</feature>
<evidence type="ECO:0000256" key="8">
    <source>
        <dbReference type="SAM" id="Phobius"/>
    </source>
</evidence>
<dbReference type="PANTHER" id="PTHR43791">
    <property type="entry name" value="PERMEASE-RELATED"/>
    <property type="match status" value="1"/>
</dbReference>
<organism evidence="10 11">
    <name type="scientific">Variovorax guangxiensis</name>
    <dbReference type="NCBI Taxonomy" id="1775474"/>
    <lineage>
        <taxon>Bacteria</taxon>
        <taxon>Pseudomonadati</taxon>
        <taxon>Pseudomonadota</taxon>
        <taxon>Betaproteobacteria</taxon>
        <taxon>Burkholderiales</taxon>
        <taxon>Comamonadaceae</taxon>
        <taxon>Variovorax</taxon>
    </lineage>
</organism>
<accession>A0A3S0ZD56</accession>
<evidence type="ECO:0000256" key="3">
    <source>
        <dbReference type="ARBA" id="ARBA00022692"/>
    </source>
</evidence>
<feature type="transmembrane region" description="Helical" evidence="8">
    <location>
        <begin position="72"/>
        <end position="91"/>
    </location>
</feature>
<evidence type="ECO:0000313" key="10">
    <source>
        <dbReference type="EMBL" id="RUR70426.1"/>
    </source>
</evidence>
<dbReference type="InterPro" id="IPR020846">
    <property type="entry name" value="MFS_dom"/>
</dbReference>
<evidence type="ECO:0000256" key="6">
    <source>
        <dbReference type="ARBA" id="ARBA00058119"/>
    </source>
</evidence>
<dbReference type="AlphaFoldDB" id="A0A3S0ZD56"/>
<feature type="transmembrane region" description="Helical" evidence="8">
    <location>
        <begin position="37"/>
        <end position="60"/>
    </location>
</feature>
<dbReference type="FunFam" id="1.20.1250.20:FF:000018">
    <property type="entry name" value="MFS transporter permease"/>
    <property type="match status" value="1"/>
</dbReference>
<keyword evidence="2" id="KW-0813">Transport</keyword>
<comment type="subcellular location">
    <subcellularLocation>
        <location evidence="1">Membrane</location>
        <topology evidence="1">Multi-pass membrane protein</topology>
    </subcellularLocation>
</comment>
<dbReference type="GO" id="GO:0022857">
    <property type="term" value="F:transmembrane transporter activity"/>
    <property type="evidence" value="ECO:0007669"/>
    <property type="project" value="InterPro"/>
</dbReference>
<reference evidence="10 11" key="1">
    <citation type="submission" date="2018-12" db="EMBL/GenBank/DDBJ databases">
        <title>The genome sequences of Variovorax guangxiensis DSM 27352.</title>
        <authorList>
            <person name="Gao J."/>
            <person name="Sun J."/>
        </authorList>
    </citation>
    <scope>NUCLEOTIDE SEQUENCE [LARGE SCALE GENOMIC DNA]</scope>
    <source>
        <strain evidence="10 11">DSM 27352</strain>
    </source>
</reference>
<feature type="transmembrane region" description="Helical" evidence="8">
    <location>
        <begin position="163"/>
        <end position="184"/>
    </location>
</feature>
<dbReference type="PROSITE" id="PS50850">
    <property type="entry name" value="MFS"/>
    <property type="match status" value="1"/>
</dbReference>
<keyword evidence="5 8" id="KW-0472">Membrane</keyword>
<evidence type="ECO:0000313" key="11">
    <source>
        <dbReference type="Proteomes" id="UP000281118"/>
    </source>
</evidence>
<dbReference type="Pfam" id="PF07690">
    <property type="entry name" value="MFS_1"/>
    <property type="match status" value="1"/>
</dbReference>
<feature type="transmembrane region" description="Helical" evidence="8">
    <location>
        <begin position="294"/>
        <end position="315"/>
    </location>
</feature>
<feature type="transmembrane region" description="Helical" evidence="8">
    <location>
        <begin position="381"/>
        <end position="406"/>
    </location>
</feature>
<evidence type="ECO:0000256" key="4">
    <source>
        <dbReference type="ARBA" id="ARBA00022989"/>
    </source>
</evidence>
<feature type="transmembrane region" description="Helical" evidence="8">
    <location>
        <begin position="128"/>
        <end position="151"/>
    </location>
</feature>
<dbReference type="OrthoDB" id="5441967at2"/>
<dbReference type="PANTHER" id="PTHR43791:SF36">
    <property type="entry name" value="TRANSPORTER, PUTATIVE (AFU_ORTHOLOGUE AFUA_6G08340)-RELATED"/>
    <property type="match status" value="1"/>
</dbReference>
<dbReference type="InterPro" id="IPR011701">
    <property type="entry name" value="MFS"/>
</dbReference>
<feature type="transmembrane region" description="Helical" evidence="8">
    <location>
        <begin position="103"/>
        <end position="122"/>
    </location>
</feature>
<proteinExistence type="predicted"/>
<comment type="function">
    <text evidence="6">Component of the tartrate utilization system and may allow entry of tartrate and tartrate dehydrogenase.</text>
</comment>
<dbReference type="GO" id="GO:0005886">
    <property type="term" value="C:plasma membrane"/>
    <property type="evidence" value="ECO:0007669"/>
    <property type="project" value="TreeGrafter"/>
</dbReference>
<feature type="transmembrane region" description="Helical" evidence="8">
    <location>
        <begin position="418"/>
        <end position="438"/>
    </location>
</feature>
<dbReference type="FunFam" id="1.20.1250.20:FF:000126">
    <property type="entry name" value="MFS transporter permease"/>
    <property type="match status" value="1"/>
</dbReference>
<dbReference type="Gene3D" id="1.20.1250.20">
    <property type="entry name" value="MFS general substrate transporter like domains"/>
    <property type="match status" value="2"/>
</dbReference>
<feature type="transmembrane region" description="Helical" evidence="8">
    <location>
        <begin position="196"/>
        <end position="218"/>
    </location>
</feature>
<dbReference type="RefSeq" id="WP_126024548.1">
    <property type="nucleotide sequence ID" value="NZ_RXFT01000013.1"/>
</dbReference>
<keyword evidence="3 8" id="KW-0812">Transmembrane</keyword>
<protein>
    <recommendedName>
        <fullName evidence="7">Putative tartrate transporter</fullName>
    </recommendedName>
</protein>
<feature type="domain" description="Major facilitator superfamily (MFS) profile" evidence="9">
    <location>
        <begin position="37"/>
        <end position="443"/>
    </location>
</feature>
<feature type="transmembrane region" description="Helical" evidence="8">
    <location>
        <begin position="352"/>
        <end position="374"/>
    </location>
</feature>
<evidence type="ECO:0000256" key="2">
    <source>
        <dbReference type="ARBA" id="ARBA00022448"/>
    </source>
</evidence>
<dbReference type="InterPro" id="IPR036259">
    <property type="entry name" value="MFS_trans_sf"/>
</dbReference>
<comment type="caution">
    <text evidence="10">The sequence shown here is derived from an EMBL/GenBank/DDBJ whole genome shotgun (WGS) entry which is preliminary data.</text>
</comment>
<dbReference type="EMBL" id="RXFT01000013">
    <property type="protein sequence ID" value="RUR70426.1"/>
    <property type="molecule type" value="Genomic_DNA"/>
</dbReference>
<sequence length="446" mass="47551">MSHPSAAAGAAPSRAGTIAADSPAFEDATYAQVTRRIIPFLCLCFVIAFLDRVNVSFAKLQMLQDLHFSETVYGLGAGIFFIAYFLFEVPSNLIMHRVGARRWIARIMITWALLTAAMAFVQSATAFYVVRFLLGAAEAGFFPGMILYLTYWYPAHRRSRITALFMTAIPIAGVLGGMGSGWILQAMNGVHGMAGWQWLFVLEGVPSLIVGVCVLFYLDDGISGARWLTPAQKALLQQRIEAEASAKTHVSVGSAFRHPLVWLLALVYFGSSMGQYGFGFWLPSIIKATGVSSPLHIGLLSAIPYAFGIVAMILVGRHSDRTGERRWHYGLSALVSAAGLVGAVVWSDNTAIAMVALTIASMGLQCLAPVFWTLPTGLLGGVAAAAGIAVINAIGNLAGFVSPYLVGWVKDTTGTTAAGMYVIAGFLLLAGALVVLGVRPSPAPRR</sequence>
<feature type="transmembrane region" description="Helical" evidence="8">
    <location>
        <begin position="327"/>
        <end position="346"/>
    </location>
</feature>
<dbReference type="SUPFAM" id="SSF103473">
    <property type="entry name" value="MFS general substrate transporter"/>
    <property type="match status" value="1"/>
</dbReference>
<name>A0A3S0ZD56_9BURK</name>
<gene>
    <name evidence="10" type="ORF">EJP67_25550</name>
</gene>
<evidence type="ECO:0000256" key="1">
    <source>
        <dbReference type="ARBA" id="ARBA00004141"/>
    </source>
</evidence>
<evidence type="ECO:0000259" key="9">
    <source>
        <dbReference type="PROSITE" id="PS50850"/>
    </source>
</evidence>
<evidence type="ECO:0000256" key="5">
    <source>
        <dbReference type="ARBA" id="ARBA00023136"/>
    </source>
</evidence>